<dbReference type="AlphaFoldDB" id="A0A5J4ZIX0"/>
<sequence>MIKEQSTIYLGLGPDYDSFVTSVTIRVEPLSLEDLYGHLFAHEKRLEQHQATVDLTVANANFTSRNTTNCGGRGNRYGSPSHNGRGHYQNSPSRNYRGKGRGRSSPSSSNNSHLIYQVCNKWAIWHWIVIIGMMNLTSGTPLKAKHISQPPKIRLMQTGTRTPVLHTISLRTLPI</sequence>
<accession>A0A5J4ZIX0</accession>
<dbReference type="PANTHER" id="PTHR47481:SF31">
    <property type="entry name" value="OS01G0873500 PROTEIN"/>
    <property type="match status" value="1"/>
</dbReference>
<feature type="region of interest" description="Disordered" evidence="1">
    <location>
        <begin position="64"/>
        <end position="110"/>
    </location>
</feature>
<dbReference type="Proteomes" id="UP000325577">
    <property type="component" value="Linkage Group LG7"/>
</dbReference>
<organism evidence="2 3">
    <name type="scientific">Nyssa sinensis</name>
    <dbReference type="NCBI Taxonomy" id="561372"/>
    <lineage>
        <taxon>Eukaryota</taxon>
        <taxon>Viridiplantae</taxon>
        <taxon>Streptophyta</taxon>
        <taxon>Embryophyta</taxon>
        <taxon>Tracheophyta</taxon>
        <taxon>Spermatophyta</taxon>
        <taxon>Magnoliopsida</taxon>
        <taxon>eudicotyledons</taxon>
        <taxon>Gunneridae</taxon>
        <taxon>Pentapetalae</taxon>
        <taxon>asterids</taxon>
        <taxon>Cornales</taxon>
        <taxon>Nyssaceae</taxon>
        <taxon>Nyssa</taxon>
    </lineage>
</organism>
<gene>
    <name evidence="2" type="ORF">F0562_015231</name>
</gene>
<evidence type="ECO:0000313" key="3">
    <source>
        <dbReference type="Proteomes" id="UP000325577"/>
    </source>
</evidence>
<name>A0A5J4ZIX0_9ASTE</name>
<evidence type="ECO:0000256" key="1">
    <source>
        <dbReference type="SAM" id="MobiDB-lite"/>
    </source>
</evidence>
<proteinExistence type="predicted"/>
<evidence type="ECO:0000313" key="2">
    <source>
        <dbReference type="EMBL" id="KAA8517764.1"/>
    </source>
</evidence>
<dbReference type="EMBL" id="CM018050">
    <property type="protein sequence ID" value="KAA8517764.1"/>
    <property type="molecule type" value="Genomic_DNA"/>
</dbReference>
<dbReference type="PANTHER" id="PTHR47481">
    <property type="match status" value="1"/>
</dbReference>
<evidence type="ECO:0008006" key="4">
    <source>
        <dbReference type="Google" id="ProtNLM"/>
    </source>
</evidence>
<keyword evidence="3" id="KW-1185">Reference proteome</keyword>
<protein>
    <recommendedName>
        <fullName evidence="4">Zinc finger, CCHC-type</fullName>
    </recommendedName>
</protein>
<reference evidence="2 3" key="1">
    <citation type="submission" date="2019-09" db="EMBL/GenBank/DDBJ databases">
        <title>A chromosome-level genome assembly of the Chinese tupelo Nyssa sinensis.</title>
        <authorList>
            <person name="Yang X."/>
            <person name="Kang M."/>
            <person name="Yang Y."/>
            <person name="Xiong H."/>
            <person name="Wang M."/>
            <person name="Zhang Z."/>
            <person name="Wang Z."/>
            <person name="Wu H."/>
            <person name="Ma T."/>
            <person name="Liu J."/>
            <person name="Xi Z."/>
        </authorList>
    </citation>
    <scope>NUCLEOTIDE SEQUENCE [LARGE SCALE GENOMIC DNA]</scope>
    <source>
        <strain evidence="2">J267</strain>
        <tissue evidence="2">Leaf</tissue>
    </source>
</reference>
<feature type="compositionally biased region" description="Polar residues" evidence="1">
    <location>
        <begin position="78"/>
        <end position="94"/>
    </location>
</feature>